<reference evidence="2" key="1">
    <citation type="submission" date="2009-05" db="EMBL/GenBank/DDBJ databases">
        <title>Complete sequence of Micrococcus luteus NCTC 2665.</title>
        <authorList>
            <consortium name="US DOE Joint Genome Institute"/>
            <person name="Lucas S."/>
            <person name="Copeland A."/>
            <person name="Lapidus A."/>
            <person name="Glavina del Rio T."/>
            <person name="Dalin E."/>
            <person name="Tice H."/>
            <person name="Bruce D."/>
            <person name="Goodwin L."/>
            <person name="Pitluck S."/>
            <person name="Lowry S."/>
            <person name="Larimer F."/>
            <person name="Land M."/>
            <person name="Hauser L."/>
            <person name="Kyrpides N."/>
            <person name="Lykidis A."/>
            <person name="Young M."/>
            <person name="Greenblatt C."/>
        </authorList>
    </citation>
    <scope>NUCLEOTIDE SEQUENCE</scope>
    <source>
        <strain evidence="2">NCTC 2665</strain>
    </source>
</reference>
<dbReference type="InterPro" id="IPR011256">
    <property type="entry name" value="Reg_factor_effector_dom_sf"/>
</dbReference>
<dbReference type="SUPFAM" id="SSF55136">
    <property type="entry name" value="Probable bacterial effector-binding domain"/>
    <property type="match status" value="1"/>
</dbReference>
<dbReference type="EnsemblBacteria" id="ACS31732">
    <property type="protein sequence ID" value="ACS31732"/>
    <property type="gene ID" value="Mlut_22660"/>
</dbReference>
<protein>
    <submittedName>
        <fullName evidence="2">Transcriptional regulator, effector-binding domain/component</fullName>
    </submittedName>
</protein>
<evidence type="ECO:0000259" key="1">
    <source>
        <dbReference type="SMART" id="SM00871"/>
    </source>
</evidence>
<dbReference type="InterPro" id="IPR029442">
    <property type="entry name" value="GyrI-like"/>
</dbReference>
<feature type="domain" description="AraC effector-binding" evidence="1">
    <location>
        <begin position="5"/>
        <end position="165"/>
    </location>
</feature>
<dbReference type="Pfam" id="PF06445">
    <property type="entry name" value="GyrI-like"/>
    <property type="match status" value="1"/>
</dbReference>
<evidence type="ECO:0000313" key="4">
    <source>
        <dbReference type="Proteomes" id="UP000000738"/>
    </source>
</evidence>
<gene>
    <name evidence="2" type="ordered locus">Mlut_22660</name>
    <name evidence="3" type="ORF">NCTC2665_00938</name>
</gene>
<dbReference type="EMBL" id="LS483396">
    <property type="protein sequence ID" value="SQG48164.1"/>
    <property type="molecule type" value="Genomic_DNA"/>
</dbReference>
<accession>C5C7P4</accession>
<dbReference type="Proteomes" id="UP000248985">
    <property type="component" value="Chromosome 1"/>
</dbReference>
<dbReference type="Proteomes" id="UP000000738">
    <property type="component" value="Chromosome"/>
</dbReference>
<dbReference type="SMART" id="SM00871">
    <property type="entry name" value="AraC_E_bind"/>
    <property type="match status" value="1"/>
</dbReference>
<evidence type="ECO:0000313" key="5">
    <source>
        <dbReference type="Proteomes" id="UP000248985"/>
    </source>
</evidence>
<dbReference type="Gene3D" id="3.20.80.10">
    <property type="entry name" value="Regulatory factor, effector binding domain"/>
    <property type="match status" value="1"/>
</dbReference>
<sequence>MSTLSEMHVIDFPGFPTVVVRGPEQSTADLPGFMDSSFRAIGQAVRQGAFAPAGPAFALYRGILGDGLGETVDLEVGHPVDVPLAGPLEVDGVRVEPSSLPTGRLAVAQHTGPYDLLPEAWGAFLDALRADGHEPGDLCWEAYDTEPGPDVDPATLVTGLAVPVRSAH</sequence>
<evidence type="ECO:0000313" key="2">
    <source>
        <dbReference type="EMBL" id="ACS31732.1"/>
    </source>
</evidence>
<proteinExistence type="predicted"/>
<dbReference type="KEGG" id="mlu:Mlut_22660"/>
<dbReference type="STRING" id="465515.Mlut_22660"/>
<reference evidence="3 5" key="3">
    <citation type="submission" date="2018-06" db="EMBL/GenBank/DDBJ databases">
        <authorList>
            <consortium name="Pathogen Informatics"/>
            <person name="Doyle S."/>
        </authorList>
    </citation>
    <scope>NUCLEOTIDE SEQUENCE [LARGE SCALE GENOMIC DNA]</scope>
    <source>
        <strain evidence="3 5">NCTC2665</strain>
    </source>
</reference>
<dbReference type="AlphaFoldDB" id="C5C7P4"/>
<organism evidence="2 4">
    <name type="scientific">Micrococcus luteus (strain ATCC 4698 / DSM 20030 / JCM 1464 / CCM 169 / CCUG 5858 / IAM 1056 / NBRC 3333 / NCIMB 9278 / NCTC 2665 / VKM Ac-2230)</name>
    <name type="common">Micrococcus lysodeikticus</name>
    <dbReference type="NCBI Taxonomy" id="465515"/>
    <lineage>
        <taxon>Bacteria</taxon>
        <taxon>Bacillati</taxon>
        <taxon>Actinomycetota</taxon>
        <taxon>Actinomycetes</taxon>
        <taxon>Micrococcales</taxon>
        <taxon>Micrococcaceae</taxon>
        <taxon>Micrococcus</taxon>
    </lineage>
</organism>
<evidence type="ECO:0000313" key="3">
    <source>
        <dbReference type="EMBL" id="SQG48164.1"/>
    </source>
</evidence>
<dbReference type="eggNOG" id="COG4978">
    <property type="taxonomic scope" value="Bacteria"/>
</dbReference>
<dbReference type="InterPro" id="IPR010499">
    <property type="entry name" value="AraC_E-bd"/>
</dbReference>
<name>C5C7P4_MICLC</name>
<keyword evidence="4" id="KW-1185">Reference proteome</keyword>
<dbReference type="HOGENOM" id="CLU_113664_2_0_11"/>
<reference evidence="4" key="2">
    <citation type="journal article" date="2010" name="J. Bacteriol.">
        <title>Genome sequence of the Fleming strain of Micrococcus luteus, a simple free-living actinobacterium.</title>
        <authorList>
            <person name="Young M."/>
            <person name="Artsatbanov V."/>
            <person name="Beller H.R."/>
            <person name="Chandra G."/>
            <person name="Chater K.F."/>
            <person name="Dover L.G."/>
            <person name="Goh E.B."/>
            <person name="Kahan T."/>
            <person name="Kaprelyants A.S."/>
            <person name="Kyrpides N."/>
            <person name="Lapidus A."/>
            <person name="Lowry S.R."/>
            <person name="Lykidis A."/>
            <person name="Mahillon J."/>
            <person name="Markowitz V."/>
            <person name="Mavromatis K."/>
            <person name="Mukamolova G.V."/>
            <person name="Oren A."/>
            <person name="Rokem J.S."/>
            <person name="Smith M.C."/>
            <person name="Young D.I."/>
            <person name="Greenblatt C.L."/>
        </authorList>
    </citation>
    <scope>NUCLEOTIDE SEQUENCE [LARGE SCALE GENOMIC DNA]</scope>
    <source>
        <strain evidence="4">ATCC 4698 / DSM 20030 / JCM 1464 / NBRC 3333 / NCIMB 9278 / NCTC 2665 / VKM Ac-2230</strain>
    </source>
</reference>
<dbReference type="EMBL" id="CP001628">
    <property type="protein sequence ID" value="ACS31732.1"/>
    <property type="molecule type" value="Genomic_DNA"/>
</dbReference>
<dbReference type="RefSeq" id="WP_010079852.1">
    <property type="nucleotide sequence ID" value="NC_012803.1"/>
</dbReference>
<dbReference type="GeneID" id="93344110"/>
<dbReference type="PATRIC" id="fig|465515.4.peg.2196"/>